<proteinExistence type="predicted"/>
<dbReference type="EMBL" id="AP014633">
    <property type="protein sequence ID" value="BAP57757.1"/>
    <property type="molecule type" value="Genomic_DNA"/>
</dbReference>
<dbReference type="HOGENOM" id="CLU_686832_0_0_6"/>
<feature type="region of interest" description="Disordered" evidence="1">
    <location>
        <begin position="177"/>
        <end position="200"/>
    </location>
</feature>
<gene>
    <name evidence="3" type="ORF">THII_3460</name>
</gene>
<evidence type="ECO:0000256" key="1">
    <source>
        <dbReference type="SAM" id="MobiDB-lite"/>
    </source>
</evidence>
<evidence type="ECO:0008006" key="5">
    <source>
        <dbReference type="Google" id="ProtNLM"/>
    </source>
</evidence>
<protein>
    <recommendedName>
        <fullName evidence="5">Secreted protein</fullName>
    </recommendedName>
</protein>
<feature type="chain" id="PRO_5001852790" description="Secreted protein" evidence="2">
    <location>
        <begin position="24"/>
        <end position="354"/>
    </location>
</feature>
<evidence type="ECO:0000313" key="3">
    <source>
        <dbReference type="EMBL" id="BAP57757.1"/>
    </source>
</evidence>
<evidence type="ECO:0000256" key="2">
    <source>
        <dbReference type="SAM" id="SignalP"/>
    </source>
</evidence>
<dbReference type="KEGG" id="tig:THII_3460"/>
<dbReference type="Proteomes" id="UP000031623">
    <property type="component" value="Chromosome"/>
</dbReference>
<keyword evidence="4" id="KW-1185">Reference proteome</keyword>
<reference evidence="3 4" key="1">
    <citation type="journal article" date="2014" name="ISME J.">
        <title>Ecophysiology of Thioploca ingrica as revealed by the complete genome sequence supplemented with proteomic evidence.</title>
        <authorList>
            <person name="Kojima H."/>
            <person name="Ogura Y."/>
            <person name="Yamamoto N."/>
            <person name="Togashi T."/>
            <person name="Mori H."/>
            <person name="Watanabe T."/>
            <person name="Nemoto F."/>
            <person name="Kurokawa K."/>
            <person name="Hayashi T."/>
            <person name="Fukui M."/>
        </authorList>
    </citation>
    <scope>NUCLEOTIDE SEQUENCE [LARGE SCALE GENOMIC DNA]</scope>
</reference>
<keyword evidence="2" id="KW-0732">Signal</keyword>
<evidence type="ECO:0000313" key="4">
    <source>
        <dbReference type="Proteomes" id="UP000031623"/>
    </source>
</evidence>
<feature type="signal peptide" evidence="2">
    <location>
        <begin position="1"/>
        <end position="23"/>
    </location>
</feature>
<accession>A0A090ANP4</accession>
<name>A0A090ANP4_9GAMM</name>
<organism evidence="3 4">
    <name type="scientific">Thioploca ingrica</name>
    <dbReference type="NCBI Taxonomy" id="40754"/>
    <lineage>
        <taxon>Bacteria</taxon>
        <taxon>Pseudomonadati</taxon>
        <taxon>Pseudomonadota</taxon>
        <taxon>Gammaproteobacteria</taxon>
        <taxon>Thiotrichales</taxon>
        <taxon>Thiotrichaceae</taxon>
        <taxon>Thioploca</taxon>
    </lineage>
</organism>
<sequence length="354" mass="38255">MKKTSMLVTAAILFGASSTYVLAEEFNIYPGMSDEEINAILAQVDPVLETEPIIAEDAVDNSTSEPMGSNKPAPLPSYITVDDSKPVNKHSLCPNHPPFFMTGAEMAQFPVTVTFAGGGTEKIMFKSPGTAAGTNWMLVEVGDTWTNQWRLYTTVPITQIKLELLRKVGSPKGVFDIRGPRPFPPEHTPGSAKGQPITQKLPVPPPVIFTAVYSEPVLIPGHGTGTSVGGTWPETQHDLYGTLTINFTAPALGLRKLPALFNFLADTDCLPVQEVMLNSYNGTTLNFTVVGEGAVSIMERAKDGVSLTAVQGPFTVDRGDGQKTFTTQFTPQSSFCYSMMDVDNLNVMTPEHCF</sequence>
<dbReference type="OrthoDB" id="464829at2"/>
<dbReference type="AlphaFoldDB" id="A0A090ANP4"/>